<reference evidence="8 9" key="1">
    <citation type="submission" date="2019-02" db="EMBL/GenBank/DDBJ databases">
        <title>Deep-cultivation of Planctomycetes and their phenomic and genomic characterization uncovers novel biology.</title>
        <authorList>
            <person name="Wiegand S."/>
            <person name="Jogler M."/>
            <person name="Boedeker C."/>
            <person name="Pinto D."/>
            <person name="Vollmers J."/>
            <person name="Rivas-Marin E."/>
            <person name="Kohn T."/>
            <person name="Peeters S.H."/>
            <person name="Heuer A."/>
            <person name="Rast P."/>
            <person name="Oberbeckmann S."/>
            <person name="Bunk B."/>
            <person name="Jeske O."/>
            <person name="Meyerdierks A."/>
            <person name="Storesund J.E."/>
            <person name="Kallscheuer N."/>
            <person name="Luecker S."/>
            <person name="Lage O.M."/>
            <person name="Pohl T."/>
            <person name="Merkel B.J."/>
            <person name="Hornburger P."/>
            <person name="Mueller R.-W."/>
            <person name="Bruemmer F."/>
            <person name="Labrenz M."/>
            <person name="Spormann A.M."/>
            <person name="Op Den Camp H."/>
            <person name="Overmann J."/>
            <person name="Amann R."/>
            <person name="Jetten M.S.M."/>
            <person name="Mascher T."/>
            <person name="Medema M.H."/>
            <person name="Devos D.P."/>
            <person name="Kaster A.-K."/>
            <person name="Ovreas L."/>
            <person name="Rohde M."/>
            <person name="Galperin M.Y."/>
            <person name="Jogler C."/>
        </authorList>
    </citation>
    <scope>NUCLEOTIDE SEQUENCE [LARGE SCALE GENOMIC DNA]</scope>
    <source>
        <strain evidence="8 9">Mal64</strain>
    </source>
</reference>
<evidence type="ECO:0000259" key="7">
    <source>
        <dbReference type="PROSITE" id="PS51900"/>
    </source>
</evidence>
<dbReference type="InterPro" id="IPR013762">
    <property type="entry name" value="Integrase-like_cat_sf"/>
</dbReference>
<name>A0A5C5ZHC9_9BACT</name>
<evidence type="ECO:0000313" key="9">
    <source>
        <dbReference type="Proteomes" id="UP000315440"/>
    </source>
</evidence>
<organism evidence="8 9">
    <name type="scientific">Pseudobythopirellula maris</name>
    <dbReference type="NCBI Taxonomy" id="2527991"/>
    <lineage>
        <taxon>Bacteria</taxon>
        <taxon>Pseudomonadati</taxon>
        <taxon>Planctomycetota</taxon>
        <taxon>Planctomycetia</taxon>
        <taxon>Pirellulales</taxon>
        <taxon>Lacipirellulaceae</taxon>
        <taxon>Pseudobythopirellula</taxon>
    </lineage>
</organism>
<evidence type="ECO:0000313" key="8">
    <source>
        <dbReference type="EMBL" id="TWT86744.1"/>
    </source>
</evidence>
<dbReference type="GO" id="GO:0006310">
    <property type="term" value="P:DNA recombination"/>
    <property type="evidence" value="ECO:0007669"/>
    <property type="project" value="UniProtKB-KW"/>
</dbReference>
<dbReference type="PROSITE" id="PS51898">
    <property type="entry name" value="TYR_RECOMBINASE"/>
    <property type="match status" value="1"/>
</dbReference>
<dbReference type="SUPFAM" id="SSF56349">
    <property type="entry name" value="DNA breaking-rejoining enzymes"/>
    <property type="match status" value="1"/>
</dbReference>
<comment type="similarity">
    <text evidence="1">Belongs to the 'phage' integrase family.</text>
</comment>
<protein>
    <submittedName>
        <fullName evidence="8">Site-specific tyrosine recombinase XerC</fullName>
    </submittedName>
</protein>
<evidence type="ECO:0000256" key="1">
    <source>
        <dbReference type="ARBA" id="ARBA00008857"/>
    </source>
</evidence>
<dbReference type="GO" id="GO:0015074">
    <property type="term" value="P:DNA integration"/>
    <property type="evidence" value="ECO:0007669"/>
    <property type="project" value="UniProtKB-KW"/>
</dbReference>
<gene>
    <name evidence="8" type="ORF">Mal64_35730</name>
</gene>
<evidence type="ECO:0000256" key="5">
    <source>
        <dbReference type="PROSITE-ProRule" id="PRU01248"/>
    </source>
</evidence>
<keyword evidence="2" id="KW-0229">DNA integration</keyword>
<dbReference type="Proteomes" id="UP000315440">
    <property type="component" value="Unassembled WGS sequence"/>
</dbReference>
<evidence type="ECO:0000259" key="6">
    <source>
        <dbReference type="PROSITE" id="PS51898"/>
    </source>
</evidence>
<dbReference type="PANTHER" id="PTHR30349">
    <property type="entry name" value="PHAGE INTEGRASE-RELATED"/>
    <property type="match status" value="1"/>
</dbReference>
<evidence type="ECO:0000256" key="2">
    <source>
        <dbReference type="ARBA" id="ARBA00022908"/>
    </source>
</evidence>
<dbReference type="InterPro" id="IPR050090">
    <property type="entry name" value="Tyrosine_recombinase_XerCD"/>
</dbReference>
<dbReference type="Pfam" id="PF00589">
    <property type="entry name" value="Phage_integrase"/>
    <property type="match status" value="1"/>
</dbReference>
<dbReference type="InterPro" id="IPR011010">
    <property type="entry name" value="DNA_brk_join_enz"/>
</dbReference>
<feature type="domain" description="Tyr recombinase" evidence="6">
    <location>
        <begin position="218"/>
        <end position="405"/>
    </location>
</feature>
<evidence type="ECO:0000256" key="4">
    <source>
        <dbReference type="ARBA" id="ARBA00023172"/>
    </source>
</evidence>
<dbReference type="InterPro" id="IPR044068">
    <property type="entry name" value="CB"/>
</dbReference>
<feature type="domain" description="Core-binding (CB)" evidence="7">
    <location>
        <begin position="83"/>
        <end position="171"/>
    </location>
</feature>
<proteinExistence type="inferred from homology"/>
<sequence length="421" mass="48177">MASLHRDSKSPNFSVRFRFEGRQFNRSLGTPDKHKATGHCSRIEETLRLLENGRIEIPAGVRAIDFILSDGKATTKAKASVAIGLTELYATYQARLPEGRKEPSTLRGEALHLKHLKRHMGPHRTVQSITKADLQNFASKRLSETHHGEPIQPDTVRKELVTFRMLWNWGVQEGLLVGVSPTKHVALPLTDEKPPFMTTREVRAIVARGGLSEPEERRLWDSVYLDTAEVRGALEHARGNARYPFIYPMLLFVAHTSARRSEMVRSLIEDVDFRSRTVLLREKKKSRTKATTYRRVDMSPLLYQVMQEWIESHPGGQHTFCQLRGYRQVTPLTVWQAQHHLKQTMAKSKWDFVTGFHVFRHSFASNLAGAGVDQRVIDEFMGHQTEEMRRRYRHLFPAQRRAAIESVFGAGADNDPELRAS</sequence>
<dbReference type="Gene3D" id="1.10.443.10">
    <property type="entry name" value="Intergrase catalytic core"/>
    <property type="match status" value="1"/>
</dbReference>
<dbReference type="Gene3D" id="1.10.150.130">
    <property type="match status" value="1"/>
</dbReference>
<keyword evidence="3 5" id="KW-0238">DNA-binding</keyword>
<dbReference type="GO" id="GO:0003677">
    <property type="term" value="F:DNA binding"/>
    <property type="evidence" value="ECO:0007669"/>
    <property type="project" value="UniProtKB-UniRule"/>
</dbReference>
<keyword evidence="4" id="KW-0233">DNA recombination</keyword>
<dbReference type="PANTHER" id="PTHR30349:SF64">
    <property type="entry name" value="PROPHAGE INTEGRASE INTD-RELATED"/>
    <property type="match status" value="1"/>
</dbReference>
<dbReference type="AlphaFoldDB" id="A0A5C5ZHC9"/>
<comment type="caution">
    <text evidence="8">The sequence shown here is derived from an EMBL/GenBank/DDBJ whole genome shotgun (WGS) entry which is preliminary data.</text>
</comment>
<dbReference type="InterPro" id="IPR010998">
    <property type="entry name" value="Integrase_recombinase_N"/>
</dbReference>
<dbReference type="EMBL" id="SJPQ01000004">
    <property type="protein sequence ID" value="TWT86744.1"/>
    <property type="molecule type" value="Genomic_DNA"/>
</dbReference>
<keyword evidence="9" id="KW-1185">Reference proteome</keyword>
<dbReference type="InterPro" id="IPR002104">
    <property type="entry name" value="Integrase_catalytic"/>
</dbReference>
<evidence type="ECO:0000256" key="3">
    <source>
        <dbReference type="ARBA" id="ARBA00023125"/>
    </source>
</evidence>
<dbReference type="PROSITE" id="PS51900">
    <property type="entry name" value="CB"/>
    <property type="match status" value="1"/>
</dbReference>
<accession>A0A5C5ZHC9</accession>